<evidence type="ECO:0000313" key="3">
    <source>
        <dbReference type="Proteomes" id="UP001550210"/>
    </source>
</evidence>
<keyword evidence="3" id="KW-1185">Reference proteome</keyword>
<organism evidence="2 3">
    <name type="scientific">Streptomyces ossamyceticus</name>
    <dbReference type="NCBI Taxonomy" id="249581"/>
    <lineage>
        <taxon>Bacteria</taxon>
        <taxon>Bacillati</taxon>
        <taxon>Actinomycetota</taxon>
        <taxon>Actinomycetes</taxon>
        <taxon>Kitasatosporales</taxon>
        <taxon>Streptomycetaceae</taxon>
        <taxon>Streptomyces</taxon>
    </lineage>
</organism>
<dbReference type="Gene3D" id="3.40.50.300">
    <property type="entry name" value="P-loop containing nucleotide triphosphate hydrolases"/>
    <property type="match status" value="1"/>
</dbReference>
<dbReference type="Proteomes" id="UP001550210">
    <property type="component" value="Unassembled WGS sequence"/>
</dbReference>
<proteinExistence type="predicted"/>
<gene>
    <name evidence="2" type="ORF">ABZZ21_23110</name>
</gene>
<comment type="caution">
    <text evidence="2">The sequence shown here is derived from an EMBL/GenBank/DDBJ whole genome shotgun (WGS) entry which is preliminary data.</text>
</comment>
<dbReference type="GO" id="GO:0005524">
    <property type="term" value="F:ATP binding"/>
    <property type="evidence" value="ECO:0007669"/>
    <property type="project" value="UniProtKB-KW"/>
</dbReference>
<feature type="compositionally biased region" description="Polar residues" evidence="1">
    <location>
        <begin position="1"/>
        <end position="15"/>
    </location>
</feature>
<evidence type="ECO:0000256" key="1">
    <source>
        <dbReference type="SAM" id="MobiDB-lite"/>
    </source>
</evidence>
<keyword evidence="2" id="KW-0547">Nucleotide-binding</keyword>
<keyword evidence="2" id="KW-0067">ATP-binding</keyword>
<name>A0ABV2V0P3_9ACTN</name>
<dbReference type="SUPFAM" id="SSF52540">
    <property type="entry name" value="P-loop containing nucleoside triphosphate hydrolases"/>
    <property type="match status" value="1"/>
</dbReference>
<dbReference type="Pfam" id="PF05621">
    <property type="entry name" value="TniB"/>
    <property type="match status" value="1"/>
</dbReference>
<evidence type="ECO:0000313" key="2">
    <source>
        <dbReference type="EMBL" id="MET9847383.1"/>
    </source>
</evidence>
<dbReference type="RefSeq" id="WP_355398629.1">
    <property type="nucleotide sequence ID" value="NZ_JBEXPZ010000030.1"/>
</dbReference>
<dbReference type="InterPro" id="IPR027417">
    <property type="entry name" value="P-loop_NTPase"/>
</dbReference>
<feature type="region of interest" description="Disordered" evidence="1">
    <location>
        <begin position="1"/>
        <end position="29"/>
    </location>
</feature>
<sequence length="362" mass="39986">MTRPSRTSFVPQQAPEQELPPDSPLTTKEGWRRFVEHESSPPALLTAMQRAALPPKEKLRDDDLRRNYHADLPLVNTPTIRKVIATSRLLVQLNRQQISARRGIIISGASGTGKTTALSQLGRAHEIAVRKRHPRDRARLPVVYVTVPPAATPKMLAMEFARFFGLDFPTRFNITDVVNAVCATAAHVHVDLVLIDELHNLNLATRTGAEASDQLKYFAERLPATFAYAGIDVEDRGLFAGTRGRQIAGRFTVIPTAPFPYAPGADRDAWHSLVGTLESILRLHHHQPGTLTGLSGYLYHRSGGMIGSLSQLIRGAAVLAIEDGSERITEDLLETVPVDYAAERSQALTAQEKPRSRRRRIA</sequence>
<protein>
    <submittedName>
        <fullName evidence="2">ATP-binding protein</fullName>
    </submittedName>
</protein>
<accession>A0ABV2V0P3</accession>
<dbReference type="InterPro" id="IPR008868">
    <property type="entry name" value="TniB"/>
</dbReference>
<dbReference type="EMBL" id="JBEXPZ010000030">
    <property type="protein sequence ID" value="MET9847383.1"/>
    <property type="molecule type" value="Genomic_DNA"/>
</dbReference>
<reference evidence="2 3" key="1">
    <citation type="submission" date="2024-06" db="EMBL/GenBank/DDBJ databases">
        <title>The Natural Products Discovery Center: Release of the First 8490 Sequenced Strains for Exploring Actinobacteria Biosynthetic Diversity.</title>
        <authorList>
            <person name="Kalkreuter E."/>
            <person name="Kautsar S.A."/>
            <person name="Yang D."/>
            <person name="Bader C.D."/>
            <person name="Teijaro C.N."/>
            <person name="Fluegel L."/>
            <person name="Davis C.M."/>
            <person name="Simpson J.R."/>
            <person name="Lauterbach L."/>
            <person name="Steele A.D."/>
            <person name="Gui C."/>
            <person name="Meng S."/>
            <person name="Li G."/>
            <person name="Viehrig K."/>
            <person name="Ye F."/>
            <person name="Su P."/>
            <person name="Kiefer A.F."/>
            <person name="Nichols A."/>
            <person name="Cepeda A.J."/>
            <person name="Yan W."/>
            <person name="Fan B."/>
            <person name="Jiang Y."/>
            <person name="Adhikari A."/>
            <person name="Zheng C.-J."/>
            <person name="Schuster L."/>
            <person name="Cowan T.M."/>
            <person name="Smanski M.J."/>
            <person name="Chevrette M.G."/>
            <person name="De Carvalho L.P.S."/>
            <person name="Shen B."/>
        </authorList>
    </citation>
    <scope>NUCLEOTIDE SEQUENCE [LARGE SCALE GENOMIC DNA]</scope>
    <source>
        <strain evidence="2 3">NPDC006434</strain>
    </source>
</reference>